<keyword evidence="5" id="KW-1185">Reference proteome</keyword>
<evidence type="ECO:0000313" key="6">
    <source>
        <dbReference type="Proteomes" id="UP000261166"/>
    </source>
</evidence>
<feature type="domain" description="Nucleoside transporter/FeoB GTPase Gate" evidence="2">
    <location>
        <begin position="58"/>
        <end position="141"/>
    </location>
</feature>
<dbReference type="EMBL" id="QVLU01000011">
    <property type="protein sequence ID" value="RGE71300.1"/>
    <property type="molecule type" value="Genomic_DNA"/>
</dbReference>
<evidence type="ECO:0000313" key="5">
    <source>
        <dbReference type="Proteomes" id="UP000260812"/>
    </source>
</evidence>
<feature type="transmembrane region" description="Helical" evidence="1">
    <location>
        <begin position="59"/>
        <end position="78"/>
    </location>
</feature>
<sequence length="347" mass="38554">MFFFKQQPRFAAKRQERAAYLKKVSFLCLFAFLTTAMLLESDKALILSLTGLNLWFQKMIPTLLPFMILSGILIRMNLSDSFAHLFSPVLKPLFRLSDSCLYCLVIGFLCGFPMGARVTAESYQRGKLSRREAELMLAFCNNIGPVYFTGFVLHLFPVERPLIFLAGMYLLPFLYGLVLRYTLYRDIPMRAFLPSSAPSGRAKPSGEKNGLHAASISPASPAVARAPSLLEETQNSIVSALCSIASLGGYMILFNLLNLIPDILLPSRLTKLETLLGCVLEITSGLSRLPRSMAFWGYVLLPFGGLSCIAQTYSMIRETDLSLGNYVAHKVVQTVAAFGFYLWVFAG</sequence>
<feature type="transmembrane region" description="Helical" evidence="1">
    <location>
        <begin position="295"/>
        <end position="315"/>
    </location>
</feature>
<proteinExistence type="predicted"/>
<dbReference type="Proteomes" id="UP000260812">
    <property type="component" value="Unassembled WGS sequence"/>
</dbReference>
<feature type="transmembrane region" description="Helical" evidence="1">
    <location>
        <begin position="327"/>
        <end position="346"/>
    </location>
</feature>
<name>A0A3E3IW37_9FIRM</name>
<dbReference type="Pfam" id="PF07670">
    <property type="entry name" value="Gate"/>
    <property type="match status" value="1"/>
</dbReference>
<dbReference type="RefSeq" id="WP_117530981.1">
    <property type="nucleotide sequence ID" value="NZ_CALBAU010000362.1"/>
</dbReference>
<feature type="transmembrane region" description="Helical" evidence="1">
    <location>
        <begin position="20"/>
        <end position="39"/>
    </location>
</feature>
<dbReference type="EMBL" id="QVLV01000011">
    <property type="protein sequence ID" value="RGE58554.1"/>
    <property type="molecule type" value="Genomic_DNA"/>
</dbReference>
<dbReference type="OrthoDB" id="1645614at2"/>
<dbReference type="Proteomes" id="UP000261166">
    <property type="component" value="Unassembled WGS sequence"/>
</dbReference>
<reference evidence="4 6" key="1">
    <citation type="submission" date="2018-08" db="EMBL/GenBank/DDBJ databases">
        <title>A genome reference for cultivated species of the human gut microbiota.</title>
        <authorList>
            <person name="Zou Y."/>
            <person name="Xue W."/>
            <person name="Luo G."/>
        </authorList>
    </citation>
    <scope>NUCLEOTIDE SEQUENCE [LARGE SCALE GENOMIC DNA]</scope>
    <source>
        <strain evidence="4 6">AF26-4BH</strain>
        <strain evidence="3">TF05-5AC</strain>
    </source>
</reference>
<evidence type="ECO:0000313" key="4">
    <source>
        <dbReference type="EMBL" id="RGE71300.1"/>
    </source>
</evidence>
<dbReference type="InterPro" id="IPR011642">
    <property type="entry name" value="Gate_dom"/>
</dbReference>
<keyword evidence="1" id="KW-1133">Transmembrane helix</keyword>
<dbReference type="AlphaFoldDB" id="A0A3E3IW37"/>
<accession>A0A3E3IW37</accession>
<evidence type="ECO:0000259" key="2">
    <source>
        <dbReference type="Pfam" id="PF07670"/>
    </source>
</evidence>
<evidence type="ECO:0000256" key="1">
    <source>
        <dbReference type="SAM" id="Phobius"/>
    </source>
</evidence>
<keyword evidence="1" id="KW-0812">Transmembrane</keyword>
<dbReference type="GeneID" id="86052360"/>
<organism evidence="4 6">
    <name type="scientific">Eisenbergiella massiliensis</name>
    <dbReference type="NCBI Taxonomy" id="1720294"/>
    <lineage>
        <taxon>Bacteria</taxon>
        <taxon>Bacillati</taxon>
        <taxon>Bacillota</taxon>
        <taxon>Clostridia</taxon>
        <taxon>Lachnospirales</taxon>
        <taxon>Lachnospiraceae</taxon>
        <taxon>Eisenbergiella</taxon>
    </lineage>
</organism>
<feature type="transmembrane region" description="Helical" evidence="1">
    <location>
        <begin position="163"/>
        <end position="183"/>
    </location>
</feature>
<protein>
    <recommendedName>
        <fullName evidence="2">Nucleoside transporter/FeoB GTPase Gate domain-containing protein</fullName>
    </recommendedName>
</protein>
<evidence type="ECO:0000313" key="3">
    <source>
        <dbReference type="EMBL" id="RGE58554.1"/>
    </source>
</evidence>
<gene>
    <name evidence="4" type="ORF">DWY69_14035</name>
    <name evidence="3" type="ORF">DXC51_16795</name>
</gene>
<feature type="transmembrane region" description="Helical" evidence="1">
    <location>
        <begin position="99"/>
        <end position="116"/>
    </location>
</feature>
<keyword evidence="1" id="KW-0472">Membrane</keyword>
<comment type="caution">
    <text evidence="4">The sequence shown here is derived from an EMBL/GenBank/DDBJ whole genome shotgun (WGS) entry which is preliminary data.</text>
</comment>
<feature type="transmembrane region" description="Helical" evidence="1">
    <location>
        <begin position="136"/>
        <end position="156"/>
    </location>
</feature>
<feature type="transmembrane region" description="Helical" evidence="1">
    <location>
        <begin position="237"/>
        <end position="260"/>
    </location>
</feature>